<keyword evidence="1" id="KW-0472">Membrane</keyword>
<dbReference type="EMBL" id="JAUDDZ010000008">
    <property type="protein sequence ID" value="MDM8275168.1"/>
    <property type="molecule type" value="Genomic_DNA"/>
</dbReference>
<keyword evidence="1" id="KW-1133">Transmembrane helix</keyword>
<name>A0ABT7V9I2_9ACTN</name>
<feature type="transmembrane region" description="Helical" evidence="1">
    <location>
        <begin position="132"/>
        <end position="154"/>
    </location>
</feature>
<dbReference type="RefSeq" id="WP_289545216.1">
    <property type="nucleotide sequence ID" value="NZ_JAUDDZ010000008.1"/>
</dbReference>
<evidence type="ECO:0000313" key="3">
    <source>
        <dbReference type="Proteomes" id="UP001529421"/>
    </source>
</evidence>
<feature type="transmembrane region" description="Helical" evidence="1">
    <location>
        <begin position="243"/>
        <end position="263"/>
    </location>
</feature>
<sequence>MIRISLFIIICFLLFRAVSGAVSRYQDRHGAGASFKRMVRQGRLDAGVYDDAVWFEVGHGRRRRLRSNISREQQRVIRQARLEMREDFLDDNNPGFYQYVIIFLVASVLGLVLETVYTFVTFGILESRVGLVWGPFSPLYGFGAVLLTAVLWPLRKRPVWQLFLLSAVLGGLLEQVAGWSMEQFAHLQSWTYLGLPDHITQWVAWRFLAMWGLIGVLWCRVIMPEMVYRIGEPTSKRQKVVVGLLTAFITLDIVMTVACFWRAGQRSEGVPPRGPFEAYVDTHFNDDFMARTFENMKVGEDLPVSSK</sequence>
<feature type="transmembrane region" description="Helical" evidence="1">
    <location>
        <begin position="96"/>
        <end position="120"/>
    </location>
</feature>
<protein>
    <submittedName>
        <fullName evidence="2">ABC transporter permease</fullName>
    </submittedName>
</protein>
<reference evidence="2 3" key="2">
    <citation type="submission" date="2023-06" db="EMBL/GenBank/DDBJ databases">
        <authorList>
            <person name="Zeman M."/>
            <person name="Kubasova T."/>
            <person name="Jahodarova E."/>
            <person name="Nykrynova M."/>
            <person name="Rychlik I."/>
        </authorList>
    </citation>
    <scope>NUCLEOTIDE SEQUENCE [LARGE SCALE GENOMIC DNA]</scope>
    <source>
        <strain evidence="2 3">154_Feed</strain>
    </source>
</reference>
<dbReference type="InterPro" id="IPR010540">
    <property type="entry name" value="CmpB_TMEM229"/>
</dbReference>
<keyword evidence="1" id="KW-0812">Transmembrane</keyword>
<gene>
    <name evidence="2" type="ORF">QUW28_06610</name>
</gene>
<evidence type="ECO:0000313" key="2">
    <source>
        <dbReference type="EMBL" id="MDM8275168.1"/>
    </source>
</evidence>
<feature type="transmembrane region" description="Helical" evidence="1">
    <location>
        <begin position="160"/>
        <end position="181"/>
    </location>
</feature>
<keyword evidence="3" id="KW-1185">Reference proteome</keyword>
<dbReference type="Proteomes" id="UP001529421">
    <property type="component" value="Unassembled WGS sequence"/>
</dbReference>
<proteinExistence type="predicted"/>
<accession>A0ABT7V9I2</accession>
<reference evidence="3" key="1">
    <citation type="submission" date="2023-06" db="EMBL/GenBank/DDBJ databases">
        <title>Identification and characterization of horizontal gene transfer across gut microbiota members of farm animals based on homology search.</title>
        <authorList>
            <person name="Zeman M."/>
            <person name="Kubasova T."/>
            <person name="Jahodarova E."/>
            <person name="Nykrynova M."/>
            <person name="Rychlik I."/>
        </authorList>
    </citation>
    <scope>NUCLEOTIDE SEQUENCE [LARGE SCALE GENOMIC DNA]</scope>
    <source>
        <strain evidence="3">154_Feed</strain>
    </source>
</reference>
<comment type="caution">
    <text evidence="2">The sequence shown here is derived from an EMBL/GenBank/DDBJ whole genome shotgun (WGS) entry which is preliminary data.</text>
</comment>
<dbReference type="Pfam" id="PF06541">
    <property type="entry name" value="ABC_trans_CmpB"/>
    <property type="match status" value="1"/>
</dbReference>
<evidence type="ECO:0000256" key="1">
    <source>
        <dbReference type="SAM" id="Phobius"/>
    </source>
</evidence>
<feature type="transmembrane region" description="Helical" evidence="1">
    <location>
        <begin position="202"/>
        <end position="223"/>
    </location>
</feature>
<organism evidence="2 3">
    <name type="scientific">Enorma phocaeensis</name>
    <dbReference type="NCBI Taxonomy" id="1871019"/>
    <lineage>
        <taxon>Bacteria</taxon>
        <taxon>Bacillati</taxon>
        <taxon>Actinomycetota</taxon>
        <taxon>Coriobacteriia</taxon>
        <taxon>Coriobacteriales</taxon>
        <taxon>Coriobacteriaceae</taxon>
        <taxon>Enorma</taxon>
    </lineage>
</organism>